<dbReference type="Pfam" id="PF00009">
    <property type="entry name" value="GTP_EFTU"/>
    <property type="match status" value="1"/>
</dbReference>
<dbReference type="SUPFAM" id="SSF50465">
    <property type="entry name" value="EF-Tu/eEF-1alpha/eIF2-gamma C-terminal domain"/>
    <property type="match status" value="1"/>
</dbReference>
<dbReference type="SUPFAM" id="SSF50447">
    <property type="entry name" value="Translation proteins"/>
    <property type="match status" value="1"/>
</dbReference>
<dbReference type="Pfam" id="PF25461">
    <property type="entry name" value="Beta-barrel_SelB"/>
    <property type="match status" value="1"/>
</dbReference>
<evidence type="ECO:0000256" key="4">
    <source>
        <dbReference type="ARBA" id="ARBA00022741"/>
    </source>
</evidence>
<dbReference type="InterPro" id="IPR004161">
    <property type="entry name" value="EFTu-like_2"/>
</dbReference>
<dbReference type="SUPFAM" id="SSF52540">
    <property type="entry name" value="P-loop containing nucleoside triphosphate hydrolases"/>
    <property type="match status" value="1"/>
</dbReference>
<dbReference type="GO" id="GO:0001514">
    <property type="term" value="P:selenocysteine incorporation"/>
    <property type="evidence" value="ECO:0007669"/>
    <property type="project" value="InterPro"/>
</dbReference>
<evidence type="ECO:0000256" key="3">
    <source>
        <dbReference type="ARBA" id="ARBA00022490"/>
    </source>
</evidence>
<feature type="domain" description="Tr-type G" evidence="9">
    <location>
        <begin position="1"/>
        <end position="172"/>
    </location>
</feature>
<evidence type="ECO:0000256" key="7">
    <source>
        <dbReference type="ARBA" id="ARBA00025526"/>
    </source>
</evidence>
<accession>A0A1M5QVN2</accession>
<dbReference type="AlphaFoldDB" id="A0A1M5QVN2"/>
<keyword evidence="10" id="KW-0251">Elongation factor</keyword>
<dbReference type="NCBIfam" id="TIGR00231">
    <property type="entry name" value="small_GTP"/>
    <property type="match status" value="1"/>
</dbReference>
<dbReference type="InterPro" id="IPR050055">
    <property type="entry name" value="EF-Tu_GTPase"/>
</dbReference>
<dbReference type="PROSITE" id="PS00301">
    <property type="entry name" value="G_TR_1"/>
    <property type="match status" value="1"/>
</dbReference>
<dbReference type="Pfam" id="PF03144">
    <property type="entry name" value="GTP_EFTU_D2"/>
    <property type="match status" value="1"/>
</dbReference>
<dbReference type="InterPro" id="IPR057335">
    <property type="entry name" value="Beta-barrel_SelB"/>
</dbReference>
<dbReference type="CDD" id="cd04171">
    <property type="entry name" value="SelB"/>
    <property type="match status" value="1"/>
</dbReference>
<dbReference type="Proteomes" id="UP000242329">
    <property type="component" value="Unassembled WGS sequence"/>
</dbReference>
<dbReference type="CDD" id="cd03696">
    <property type="entry name" value="SelB_II"/>
    <property type="match status" value="1"/>
</dbReference>
<evidence type="ECO:0000256" key="5">
    <source>
        <dbReference type="ARBA" id="ARBA00022917"/>
    </source>
</evidence>
<dbReference type="Pfam" id="PF09106">
    <property type="entry name" value="WHD_2nd_SelB"/>
    <property type="match status" value="1"/>
</dbReference>
<keyword evidence="11" id="KW-1185">Reference proteome</keyword>
<dbReference type="CDD" id="cd15491">
    <property type="entry name" value="selB_III"/>
    <property type="match status" value="1"/>
</dbReference>
<dbReference type="Gene3D" id="3.40.50.300">
    <property type="entry name" value="P-loop containing nucleotide triphosphate hydrolases"/>
    <property type="match status" value="1"/>
</dbReference>
<dbReference type="InterPro" id="IPR036388">
    <property type="entry name" value="WH-like_DNA-bd_sf"/>
</dbReference>
<dbReference type="NCBIfam" id="TIGR00475">
    <property type="entry name" value="selB"/>
    <property type="match status" value="1"/>
</dbReference>
<reference evidence="11" key="1">
    <citation type="submission" date="2016-11" db="EMBL/GenBank/DDBJ databases">
        <authorList>
            <person name="Varghese N."/>
            <person name="Submissions S."/>
        </authorList>
    </citation>
    <scope>NUCLEOTIDE SEQUENCE [LARGE SCALE GENOMIC DNA]</scope>
    <source>
        <strain evidence="11">DSM 11003</strain>
    </source>
</reference>
<evidence type="ECO:0000259" key="9">
    <source>
        <dbReference type="PROSITE" id="PS51722"/>
    </source>
</evidence>
<dbReference type="PROSITE" id="PS51722">
    <property type="entry name" value="G_TR_2"/>
    <property type="match status" value="1"/>
</dbReference>
<evidence type="ECO:0000313" key="10">
    <source>
        <dbReference type="EMBL" id="SHH18162.1"/>
    </source>
</evidence>
<dbReference type="OrthoDB" id="9804504at2"/>
<evidence type="ECO:0000256" key="1">
    <source>
        <dbReference type="ARBA" id="ARBA00004496"/>
    </source>
</evidence>
<dbReference type="GO" id="GO:0003924">
    <property type="term" value="F:GTPase activity"/>
    <property type="evidence" value="ECO:0007669"/>
    <property type="project" value="InterPro"/>
</dbReference>
<dbReference type="Pfam" id="PF09107">
    <property type="entry name" value="WHD_3rd_SelB"/>
    <property type="match status" value="1"/>
</dbReference>
<protein>
    <recommendedName>
        <fullName evidence="2">Selenocysteine-specific elongation factor</fullName>
    </recommendedName>
    <alternativeName>
        <fullName evidence="8">SelB translation factor</fullName>
    </alternativeName>
</protein>
<evidence type="ECO:0000256" key="6">
    <source>
        <dbReference type="ARBA" id="ARBA00023134"/>
    </source>
</evidence>
<dbReference type="InterPro" id="IPR000795">
    <property type="entry name" value="T_Tr_GTP-bd_dom"/>
</dbReference>
<dbReference type="PANTHER" id="PTHR43721:SF22">
    <property type="entry name" value="ELONGATION FACTOR TU, MITOCHONDRIAL"/>
    <property type="match status" value="1"/>
</dbReference>
<dbReference type="InterPro" id="IPR031157">
    <property type="entry name" value="G_TR_CS"/>
</dbReference>
<dbReference type="InterPro" id="IPR009000">
    <property type="entry name" value="Transl_B-barrel_sf"/>
</dbReference>
<proteinExistence type="predicted"/>
<sequence length="632" mass="71518">MKRVVIGTAGHIDHGKTTLVKALTGINTDRLKEEQKRGISIELGFAPFVLPNGQRAAIVDVPGHERFIKHMLAGAFGIDMVLFVIAADEGIMPQTREHMDIIEILGVKKGIIVLTKKDMVDEDWLLMVEEEVKEYVEGTILKGAPIISVSSVTGEGLDELVKEIMRVAQEVEEKPAFGQARLPIDRVFSMPGFGTVVTGTLWSGQFRVGDTVELLPVKREIKIRNLQVHNEKVEVAYAGQRVAVNLQGVEVADIKRGYWLATPGFLAPSYRVDAKLRLINSTDRTLKNWSRIHFHLGTDEVLGRVVLLSRDELKAGEEAYVQIVMEEPVVCHKGDPFVVRYYSPVTTIGGGVIIDPQAVKQKRFNEEVLKEMAVKEEGSLSEMLLFELESKPLEILTLEDLMKATGVTEGEIREEIEKLASENKVVEISKGVYISNYGLEQIEAKLVENLKLYHRKYPLRPGYPKEDMRSRFFGHISSKVFNQILKLFEERGSLESKNNALMLKGFVPLPGDKEKAWIEKIKQEMEANLFTPPSVDELKEKLGLDEEILEEIINYLLEEGYIVKVSSDMFFTREAIEKGKAILSDYFSREKELTLATARDLLKTTRKYALPLVEYYDRIRFTRRIGDVRVKV</sequence>
<keyword evidence="5" id="KW-0648">Protein biosynthesis</keyword>
<dbReference type="SUPFAM" id="SSF46785">
    <property type="entry name" value="Winged helix' DNA-binding domain"/>
    <property type="match status" value="3"/>
</dbReference>
<comment type="subcellular location">
    <subcellularLocation>
        <location evidence="1">Cytoplasm</location>
    </subcellularLocation>
</comment>
<dbReference type="GO" id="GO:0003746">
    <property type="term" value="F:translation elongation factor activity"/>
    <property type="evidence" value="ECO:0007669"/>
    <property type="project" value="UniProtKB-KW"/>
</dbReference>
<dbReference type="STRING" id="1123382.SAMN02745221_01866"/>
<dbReference type="InterPro" id="IPR005225">
    <property type="entry name" value="Small_GTP-bd"/>
</dbReference>
<dbReference type="InterPro" id="IPR015191">
    <property type="entry name" value="SelB_WHD4"/>
</dbReference>
<evidence type="ECO:0000313" key="11">
    <source>
        <dbReference type="Proteomes" id="UP000242329"/>
    </source>
</evidence>
<dbReference type="InterPro" id="IPR036390">
    <property type="entry name" value="WH_DNA-bd_sf"/>
</dbReference>
<dbReference type="Gene3D" id="1.10.10.2770">
    <property type="match status" value="1"/>
</dbReference>
<evidence type="ECO:0000256" key="2">
    <source>
        <dbReference type="ARBA" id="ARBA00015953"/>
    </source>
</evidence>
<name>A0A1M5QVN2_9FIRM</name>
<keyword evidence="3" id="KW-0963">Cytoplasm</keyword>
<keyword evidence="4" id="KW-0547">Nucleotide-binding</keyword>
<gene>
    <name evidence="10" type="ORF">SAMN02745221_01866</name>
</gene>
<evidence type="ECO:0000256" key="8">
    <source>
        <dbReference type="ARBA" id="ARBA00031615"/>
    </source>
</evidence>
<dbReference type="RefSeq" id="WP_073093162.1">
    <property type="nucleotide sequence ID" value="NZ_FQWY01000039.1"/>
</dbReference>
<dbReference type="GO" id="GO:0005737">
    <property type="term" value="C:cytoplasm"/>
    <property type="evidence" value="ECO:0007669"/>
    <property type="project" value="UniProtKB-SubCell"/>
</dbReference>
<dbReference type="InterPro" id="IPR004535">
    <property type="entry name" value="Transl_elong_SelB"/>
</dbReference>
<dbReference type="InterPro" id="IPR015190">
    <property type="entry name" value="Elong_fac_SelB-wing-hlx_typ-2"/>
</dbReference>
<dbReference type="Gene3D" id="1.10.10.10">
    <property type="entry name" value="Winged helix-like DNA-binding domain superfamily/Winged helix DNA-binding domain"/>
    <property type="match status" value="1"/>
</dbReference>
<keyword evidence="6" id="KW-0342">GTP-binding</keyword>
<dbReference type="InterPro" id="IPR027417">
    <property type="entry name" value="P-loop_NTPase"/>
</dbReference>
<dbReference type="InterPro" id="IPR009001">
    <property type="entry name" value="Transl_elong_EF1A/Init_IF2_C"/>
</dbReference>
<organism evidence="10 11">
    <name type="scientific">Thermosyntropha lipolytica DSM 11003</name>
    <dbReference type="NCBI Taxonomy" id="1123382"/>
    <lineage>
        <taxon>Bacteria</taxon>
        <taxon>Bacillati</taxon>
        <taxon>Bacillota</taxon>
        <taxon>Clostridia</taxon>
        <taxon>Eubacteriales</taxon>
        <taxon>Syntrophomonadaceae</taxon>
        <taxon>Thermosyntropha</taxon>
    </lineage>
</organism>
<dbReference type="PANTHER" id="PTHR43721">
    <property type="entry name" value="ELONGATION FACTOR TU-RELATED"/>
    <property type="match status" value="1"/>
</dbReference>
<comment type="function">
    <text evidence="7">Translation factor necessary for the incorporation of selenocysteine into proteins. It probably replaces EF-Tu for the insertion of selenocysteine directed by the UGA codon. SelB binds GTP and GDP.</text>
</comment>
<dbReference type="GO" id="GO:0003723">
    <property type="term" value="F:RNA binding"/>
    <property type="evidence" value="ECO:0007669"/>
    <property type="project" value="InterPro"/>
</dbReference>
<dbReference type="EMBL" id="FQWY01000039">
    <property type="protein sequence ID" value="SHH18162.1"/>
    <property type="molecule type" value="Genomic_DNA"/>
</dbReference>
<dbReference type="GO" id="GO:0005525">
    <property type="term" value="F:GTP binding"/>
    <property type="evidence" value="ECO:0007669"/>
    <property type="project" value="UniProtKB-KW"/>
</dbReference>
<dbReference type="Gene3D" id="2.40.30.10">
    <property type="entry name" value="Translation factors"/>
    <property type="match status" value="2"/>
</dbReference>